<name>A0A9D4U338_ADICA</name>
<dbReference type="Proteomes" id="UP000886520">
    <property type="component" value="Chromosome 24"/>
</dbReference>
<dbReference type="AlphaFoldDB" id="A0A9D4U338"/>
<gene>
    <name evidence="2" type="ORF">GOP47_0025144</name>
</gene>
<proteinExistence type="predicted"/>
<feature type="transmembrane region" description="Helical" evidence="1">
    <location>
        <begin position="20"/>
        <end position="41"/>
    </location>
</feature>
<reference evidence="2" key="1">
    <citation type="submission" date="2021-01" db="EMBL/GenBank/DDBJ databases">
        <title>Adiantum capillus-veneris genome.</title>
        <authorList>
            <person name="Fang Y."/>
            <person name="Liao Q."/>
        </authorList>
    </citation>
    <scope>NUCLEOTIDE SEQUENCE</scope>
    <source>
        <strain evidence="2">H3</strain>
        <tissue evidence="2">Leaf</tissue>
    </source>
</reference>
<dbReference type="PROSITE" id="PS51257">
    <property type="entry name" value="PROKAR_LIPOPROTEIN"/>
    <property type="match status" value="1"/>
</dbReference>
<evidence type="ECO:0000256" key="1">
    <source>
        <dbReference type="SAM" id="Phobius"/>
    </source>
</evidence>
<protein>
    <submittedName>
        <fullName evidence="2">Uncharacterized protein</fullName>
    </submittedName>
</protein>
<keyword evidence="1" id="KW-0472">Membrane</keyword>
<dbReference type="EMBL" id="JABFUD020000024">
    <property type="protein sequence ID" value="KAI5060724.1"/>
    <property type="molecule type" value="Genomic_DNA"/>
</dbReference>
<sequence length="105" mass="11495">MKRERERESPNKLAPLQAPVTLYISLSSNWVLACLTSLGWLLTSPSPPSLKPLPCYAAHAVCHLIDGAILFMSHLYKGALNSPIICNCALCNTRPPKPTSFSRGF</sequence>
<comment type="caution">
    <text evidence="2">The sequence shown here is derived from an EMBL/GenBank/DDBJ whole genome shotgun (WGS) entry which is preliminary data.</text>
</comment>
<keyword evidence="1" id="KW-1133">Transmembrane helix</keyword>
<keyword evidence="1" id="KW-0812">Transmembrane</keyword>
<keyword evidence="3" id="KW-1185">Reference proteome</keyword>
<organism evidence="2 3">
    <name type="scientific">Adiantum capillus-veneris</name>
    <name type="common">Maidenhair fern</name>
    <dbReference type="NCBI Taxonomy" id="13818"/>
    <lineage>
        <taxon>Eukaryota</taxon>
        <taxon>Viridiplantae</taxon>
        <taxon>Streptophyta</taxon>
        <taxon>Embryophyta</taxon>
        <taxon>Tracheophyta</taxon>
        <taxon>Polypodiopsida</taxon>
        <taxon>Polypodiidae</taxon>
        <taxon>Polypodiales</taxon>
        <taxon>Pteridineae</taxon>
        <taxon>Pteridaceae</taxon>
        <taxon>Vittarioideae</taxon>
        <taxon>Adiantum</taxon>
    </lineage>
</organism>
<evidence type="ECO:0000313" key="3">
    <source>
        <dbReference type="Proteomes" id="UP000886520"/>
    </source>
</evidence>
<accession>A0A9D4U338</accession>
<evidence type="ECO:0000313" key="2">
    <source>
        <dbReference type="EMBL" id="KAI5060724.1"/>
    </source>
</evidence>